<evidence type="ECO:0000313" key="3">
    <source>
        <dbReference type="EMBL" id="DBA03457.1"/>
    </source>
</evidence>
<comment type="function">
    <text evidence="1">DNA polymerase that functions in several pathways of DNA repair. Involved in base excision repair (BER) responsible for repair of lesions that give rise to abasic (AP) sites in DNA. Also contributes to DNA double-strand break repair by non-homologous end joining and homologous recombination. Has both template-dependent and template-independent (terminal transferase) DNA polymerase activities. Has also a 5'-deoxyribose-5-phosphate lyase (dRP lyase) activity.</text>
</comment>
<dbReference type="InterPro" id="IPR022312">
    <property type="entry name" value="DNA_pol_X"/>
</dbReference>
<gene>
    <name evidence="3" type="ORF">N0F65_002865</name>
</gene>
<comment type="similarity">
    <text evidence="1">Belongs to the DNA polymerase type-X family.</text>
</comment>
<feature type="region of interest" description="Disordered" evidence="2">
    <location>
        <begin position="51"/>
        <end position="82"/>
    </location>
</feature>
<protein>
    <recommendedName>
        <fullName evidence="1">DNA polymerase</fullName>
        <ecNumber evidence="1">2.7.7.7</ecNumber>
    </recommendedName>
</protein>
<organism evidence="3 4">
    <name type="scientific">Lagenidium giganteum</name>
    <dbReference type="NCBI Taxonomy" id="4803"/>
    <lineage>
        <taxon>Eukaryota</taxon>
        <taxon>Sar</taxon>
        <taxon>Stramenopiles</taxon>
        <taxon>Oomycota</taxon>
        <taxon>Peronosporomycetes</taxon>
        <taxon>Pythiales</taxon>
        <taxon>Pythiaceae</taxon>
    </lineage>
</organism>
<dbReference type="AlphaFoldDB" id="A0AAV2Z9M1"/>
<comment type="subcellular location">
    <subcellularLocation>
        <location evidence="1">Nucleus</location>
    </subcellularLocation>
</comment>
<dbReference type="InterPro" id="IPR043519">
    <property type="entry name" value="NT_sf"/>
</dbReference>
<reference evidence="3" key="2">
    <citation type="journal article" date="2023" name="Microbiol Resour">
        <title>Decontamination and Annotation of the Draft Genome Sequence of the Oomycete Lagenidium giganteum ARSEF 373.</title>
        <authorList>
            <person name="Morgan W.R."/>
            <person name="Tartar A."/>
        </authorList>
    </citation>
    <scope>NUCLEOTIDE SEQUENCE</scope>
    <source>
        <strain evidence="3">ARSEF 373</strain>
    </source>
</reference>
<keyword evidence="4" id="KW-1185">Reference proteome</keyword>
<keyword evidence="1" id="KW-0808">Transferase</keyword>
<dbReference type="PANTHER" id="PTHR11276:SF28">
    <property type="entry name" value="DNA POLYMERASE LAMBDA"/>
    <property type="match status" value="1"/>
</dbReference>
<dbReference type="Proteomes" id="UP001146120">
    <property type="component" value="Unassembled WGS sequence"/>
</dbReference>
<accession>A0AAV2Z9M1</accession>
<dbReference type="SUPFAM" id="SSF81301">
    <property type="entry name" value="Nucleotidyltransferase"/>
    <property type="match status" value="1"/>
</dbReference>
<dbReference type="GO" id="GO:0003677">
    <property type="term" value="F:DNA binding"/>
    <property type="evidence" value="ECO:0007669"/>
    <property type="project" value="UniProtKB-UniRule"/>
</dbReference>
<dbReference type="PANTHER" id="PTHR11276">
    <property type="entry name" value="DNA POLYMERASE TYPE-X FAMILY MEMBER"/>
    <property type="match status" value="1"/>
</dbReference>
<proteinExistence type="inferred from homology"/>
<keyword evidence="1" id="KW-0548">Nucleotidyltransferase</keyword>
<keyword evidence="1" id="KW-0539">Nucleus</keyword>
<dbReference type="EMBL" id="DAKRPA010000019">
    <property type="protein sequence ID" value="DBA03457.1"/>
    <property type="molecule type" value="Genomic_DNA"/>
</dbReference>
<dbReference type="InterPro" id="IPR002008">
    <property type="entry name" value="DNA_pol_X_beta-like"/>
</dbReference>
<sequence length="593" mass="65597">MPSDSAALTRLHPYRKRKYFYGLAELLGEERPVIQKIADVFPNTTATAIGGERSIPSANIAPRDPSRRTSTSSISSANDSSILREEDDSFECVQFASDAGRKSLSELDGSLGRSASSLQESLQDSSLFLPGDYRAPVAPVVRSRFDFEVPAEEAVADHEVAPSPATTTTVVNSAIVLDRPSDRAAELVDYYDLDRYCEAVPCWAYSDQTTCQLHREAIRRPMLLFALQALDDFIAMNTLAQTESWRVAASRIARVVLVAMWESDILNEPLTAPFALADLVEGRASVVGVSQQVWMIVDRYWSKFKQNFVHQDELYFADASEEAKALLQAKWGRVRSLLQVYGMKPSVALALVNTRPDISCQSLTTRDVEAVCEGKCTSTVLLLGLRLLNSTRIQPSDRAPLDYRRPVIGQGDWKVAFNAIVIHLQKRWPSAQVFPCGSFSRGAAYGSVLDLLVSLPSMDADPGGSTAHGLDDVVDALSAAKIVQPEEIHRISTDRGVCLVPYKLTQLLLDIKVFEAPRSWFALLYYTGPESFVLDFYEELLGMSAHELPESSFDCVYAKLVEIVGLEAMCAVESEKDLFALLGREYVQPSHRM</sequence>
<comment type="caution">
    <text evidence="3">The sequence shown here is derived from an EMBL/GenBank/DDBJ whole genome shotgun (WGS) entry which is preliminary data.</text>
</comment>
<dbReference type="Gene3D" id="3.30.460.10">
    <property type="entry name" value="Beta Polymerase, domain 2"/>
    <property type="match status" value="1"/>
</dbReference>
<dbReference type="GO" id="GO:0003887">
    <property type="term" value="F:DNA-directed DNA polymerase activity"/>
    <property type="evidence" value="ECO:0007669"/>
    <property type="project" value="UniProtKB-UniRule"/>
</dbReference>
<dbReference type="GO" id="GO:0005634">
    <property type="term" value="C:nucleus"/>
    <property type="evidence" value="ECO:0007669"/>
    <property type="project" value="UniProtKB-SubCell"/>
</dbReference>
<comment type="catalytic activity">
    <reaction evidence="1">
        <text>DNA(n) + a 2'-deoxyribonucleoside 5'-triphosphate = DNA(n+1) + diphosphate</text>
        <dbReference type="Rhea" id="RHEA:22508"/>
        <dbReference type="Rhea" id="RHEA-COMP:17339"/>
        <dbReference type="Rhea" id="RHEA-COMP:17340"/>
        <dbReference type="ChEBI" id="CHEBI:33019"/>
        <dbReference type="ChEBI" id="CHEBI:61560"/>
        <dbReference type="ChEBI" id="CHEBI:173112"/>
        <dbReference type="EC" id="2.7.7.7"/>
    </reaction>
</comment>
<keyword evidence="1" id="KW-0239">DNA-directed DNA polymerase</keyword>
<evidence type="ECO:0000256" key="2">
    <source>
        <dbReference type="SAM" id="MobiDB-lite"/>
    </source>
</evidence>
<dbReference type="GO" id="GO:0046872">
    <property type="term" value="F:metal ion binding"/>
    <property type="evidence" value="ECO:0007669"/>
    <property type="project" value="UniProtKB-UniRule"/>
</dbReference>
<dbReference type="PRINTS" id="PR00869">
    <property type="entry name" value="DNAPOLX"/>
</dbReference>
<dbReference type="EC" id="2.7.7.7" evidence="1"/>
<keyword evidence="1" id="KW-0227">DNA damage</keyword>
<keyword evidence="1" id="KW-0234">DNA repair</keyword>
<name>A0AAV2Z9M1_9STRA</name>
<dbReference type="PRINTS" id="PR00870">
    <property type="entry name" value="DNAPOLXBETA"/>
</dbReference>
<evidence type="ECO:0000313" key="4">
    <source>
        <dbReference type="Proteomes" id="UP001146120"/>
    </source>
</evidence>
<evidence type="ECO:0000256" key="1">
    <source>
        <dbReference type="RuleBase" id="RU366014"/>
    </source>
</evidence>
<reference evidence="3" key="1">
    <citation type="submission" date="2022-11" db="EMBL/GenBank/DDBJ databases">
        <authorList>
            <person name="Morgan W.R."/>
            <person name="Tartar A."/>
        </authorList>
    </citation>
    <scope>NUCLEOTIDE SEQUENCE</scope>
    <source>
        <strain evidence="3">ARSEF 373</strain>
    </source>
</reference>
<dbReference type="GO" id="GO:0006303">
    <property type="term" value="P:double-strand break repair via nonhomologous end joining"/>
    <property type="evidence" value="ECO:0007669"/>
    <property type="project" value="TreeGrafter"/>
</dbReference>
<feature type="compositionally biased region" description="Low complexity" evidence="2">
    <location>
        <begin position="68"/>
        <end position="81"/>
    </location>
</feature>